<dbReference type="GO" id="GO:0003824">
    <property type="term" value="F:catalytic activity"/>
    <property type="evidence" value="ECO:0007669"/>
    <property type="project" value="InterPro"/>
</dbReference>
<keyword evidence="3" id="KW-1185">Reference proteome</keyword>
<evidence type="ECO:0000259" key="1">
    <source>
        <dbReference type="Pfam" id="PF00668"/>
    </source>
</evidence>
<dbReference type="STRING" id="1429867.A0A0G4P532"/>
<sequence>MVVSSAEPAIIFGTTLHGRDPISPYVAEAVGPTILTVPVRVSLKNEQSPGELIQDIYNDSAIVLAHAHLGLYQISRLGPDTRRACDFQHIFLVNNASTEHHHGSKNYIYIAIIKL</sequence>
<dbReference type="InterPro" id="IPR001242">
    <property type="entry name" value="Condensation_dom"/>
</dbReference>
<dbReference type="Pfam" id="PF00668">
    <property type="entry name" value="Condensation"/>
    <property type="match status" value="1"/>
</dbReference>
<dbReference type="GO" id="GO:0044550">
    <property type="term" value="P:secondary metabolite biosynthetic process"/>
    <property type="evidence" value="ECO:0007669"/>
    <property type="project" value="TreeGrafter"/>
</dbReference>
<reference evidence="2 3" key="1">
    <citation type="journal article" date="2014" name="Nat. Commun.">
        <title>Multiple recent horizontal transfers of a large genomic region in cheese making fungi.</title>
        <authorList>
            <person name="Cheeseman K."/>
            <person name="Ropars J."/>
            <person name="Renault P."/>
            <person name="Dupont J."/>
            <person name="Gouzy J."/>
            <person name="Branca A."/>
            <person name="Abraham A.L."/>
            <person name="Ceppi M."/>
            <person name="Conseiller E."/>
            <person name="Debuchy R."/>
            <person name="Malagnac F."/>
            <person name="Goarin A."/>
            <person name="Silar P."/>
            <person name="Lacoste S."/>
            <person name="Sallet E."/>
            <person name="Bensimon A."/>
            <person name="Giraud T."/>
            <person name="Brygoo Y."/>
        </authorList>
    </citation>
    <scope>NUCLEOTIDE SEQUENCE [LARGE SCALE GENOMIC DNA]</scope>
    <source>
        <strain evidence="3">FM 013</strain>
    </source>
</reference>
<dbReference type="GO" id="GO:0005737">
    <property type="term" value="C:cytoplasm"/>
    <property type="evidence" value="ECO:0007669"/>
    <property type="project" value="TreeGrafter"/>
</dbReference>
<protein>
    <submittedName>
        <fullName evidence="2">Str. FM013</fullName>
    </submittedName>
</protein>
<dbReference type="PANTHER" id="PTHR45527:SF1">
    <property type="entry name" value="FATTY ACID SYNTHASE"/>
    <property type="match status" value="1"/>
</dbReference>
<dbReference type="PANTHER" id="PTHR45527">
    <property type="entry name" value="NONRIBOSOMAL PEPTIDE SYNTHETASE"/>
    <property type="match status" value="1"/>
</dbReference>
<dbReference type="GO" id="GO:0043041">
    <property type="term" value="P:amino acid activation for nonribosomal peptide biosynthetic process"/>
    <property type="evidence" value="ECO:0007669"/>
    <property type="project" value="TreeGrafter"/>
</dbReference>
<dbReference type="AlphaFoldDB" id="A0A0G4P532"/>
<dbReference type="Proteomes" id="UP000053732">
    <property type="component" value="Unassembled WGS sequence"/>
</dbReference>
<accession>A0A0G4P532</accession>
<dbReference type="EMBL" id="HG793138">
    <property type="protein sequence ID" value="CRL21408.1"/>
    <property type="molecule type" value="Genomic_DNA"/>
</dbReference>
<dbReference type="GO" id="GO:0031177">
    <property type="term" value="F:phosphopantetheine binding"/>
    <property type="evidence" value="ECO:0007669"/>
    <property type="project" value="TreeGrafter"/>
</dbReference>
<proteinExistence type="predicted"/>
<organism evidence="2 3">
    <name type="scientific">Penicillium camemberti (strain FM 013)</name>
    <dbReference type="NCBI Taxonomy" id="1429867"/>
    <lineage>
        <taxon>Eukaryota</taxon>
        <taxon>Fungi</taxon>
        <taxon>Dikarya</taxon>
        <taxon>Ascomycota</taxon>
        <taxon>Pezizomycotina</taxon>
        <taxon>Eurotiomycetes</taxon>
        <taxon>Eurotiomycetidae</taxon>
        <taxon>Eurotiales</taxon>
        <taxon>Aspergillaceae</taxon>
        <taxon>Penicillium</taxon>
    </lineage>
</organism>
<evidence type="ECO:0000313" key="3">
    <source>
        <dbReference type="Proteomes" id="UP000053732"/>
    </source>
</evidence>
<dbReference type="SUPFAM" id="SSF52777">
    <property type="entry name" value="CoA-dependent acyltransferases"/>
    <property type="match status" value="1"/>
</dbReference>
<dbReference type="Gene3D" id="3.30.559.30">
    <property type="entry name" value="Nonribosomal peptide synthetase, condensation domain"/>
    <property type="match status" value="1"/>
</dbReference>
<name>A0A0G4P532_PENC3</name>
<feature type="domain" description="Condensation" evidence="1">
    <location>
        <begin position="9"/>
        <end position="99"/>
    </location>
</feature>
<gene>
    <name evidence="2" type="ORF">PCAMFM013_S005g000572</name>
</gene>
<evidence type="ECO:0000313" key="2">
    <source>
        <dbReference type="EMBL" id="CRL21408.1"/>
    </source>
</evidence>